<evidence type="ECO:0000313" key="1">
    <source>
        <dbReference type="EMBL" id="ESN93648.1"/>
    </source>
</evidence>
<dbReference type="AlphaFoldDB" id="T1FVK3"/>
<dbReference type="Gene3D" id="3.50.4.10">
    <property type="entry name" value="Hepatocyte Growth Factor"/>
    <property type="match status" value="3"/>
</dbReference>
<dbReference type="EMBL" id="KB097599">
    <property type="protein sequence ID" value="ESN93648.1"/>
    <property type="molecule type" value="Genomic_DNA"/>
</dbReference>
<protein>
    <recommendedName>
        <fullName evidence="4">Apple domain-containing protein</fullName>
    </recommendedName>
</protein>
<dbReference type="CTD" id="20212849"/>
<dbReference type="HOGENOM" id="CLU_396520_0_0_1"/>
<dbReference type="InParanoid" id="T1FVK3"/>
<name>T1FVK3_HELRO</name>
<evidence type="ECO:0000313" key="3">
    <source>
        <dbReference type="Proteomes" id="UP000015101"/>
    </source>
</evidence>
<dbReference type="GeneID" id="20212849"/>
<reference evidence="2" key="3">
    <citation type="submission" date="2015-06" db="UniProtKB">
        <authorList>
            <consortium name="EnsemblMetazoa"/>
        </authorList>
    </citation>
    <scope>IDENTIFICATION</scope>
</reference>
<dbReference type="RefSeq" id="XP_009028285.1">
    <property type="nucleotide sequence ID" value="XM_009030037.1"/>
</dbReference>
<evidence type="ECO:0008006" key="4">
    <source>
        <dbReference type="Google" id="ProtNLM"/>
    </source>
</evidence>
<keyword evidence="3" id="KW-1185">Reference proteome</keyword>
<reference evidence="1 3" key="2">
    <citation type="journal article" date="2013" name="Nature">
        <title>Insights into bilaterian evolution from three spiralian genomes.</title>
        <authorList>
            <person name="Simakov O."/>
            <person name="Marletaz F."/>
            <person name="Cho S.J."/>
            <person name="Edsinger-Gonzales E."/>
            <person name="Havlak P."/>
            <person name="Hellsten U."/>
            <person name="Kuo D.H."/>
            <person name="Larsson T."/>
            <person name="Lv J."/>
            <person name="Arendt D."/>
            <person name="Savage R."/>
            <person name="Osoegawa K."/>
            <person name="de Jong P."/>
            <person name="Grimwood J."/>
            <person name="Chapman J.A."/>
            <person name="Shapiro H."/>
            <person name="Aerts A."/>
            <person name="Otillar R.P."/>
            <person name="Terry A.Y."/>
            <person name="Boore J.L."/>
            <person name="Grigoriev I.V."/>
            <person name="Lindberg D.R."/>
            <person name="Seaver E.C."/>
            <person name="Weisblat D.A."/>
            <person name="Putnam N.H."/>
            <person name="Rokhsar D.S."/>
        </authorList>
    </citation>
    <scope>NUCLEOTIDE SEQUENCE</scope>
</reference>
<accession>T1FVK3</accession>
<sequence length="695" mass="72838">MGGLPQSSATTVEQCQSACLSIKNCQYGFDWNAKNPSGSQCFVSTSATLGSNADTTHYDLVCTTTGGCTVTPIENTNSPGGVSQSFDTLDACKSGCLAKQDSTCKNGFDFNPSGSSGNKCYFSTSTATSTYTGVTHYNVNCVTTGCGFTPIENTNSPGGVSQSFDTLDACKSGCLAKQDSTCKNGFDFNPSGSSGNKCYFSTSTATSTYTGVTHYNINCVTTGQTTAMTTSFSGCTVTPIENTNSPGGVSQSFDTLDACKSGCLAKQDSTCKNGFDFNPSGSSGNKCYFSTSTATSTYTGVTHYKVNCVTTATCTFPEIANSFSPSGQQMTNITTLTACKDYCASTYTTYCKYGFDFNPSTSGCFISTSATVNVNGYPGVTHYNVTCTGVAIYRPGSVLLSKLFFNELTLILESLTVLCPRIVLAGNLTFTGKKAHPSGIFSDHGLVEASLPVTGPIAVWQEANNTNTAGGVEQTSATSLDMCKSQCFAAKDTTCKNGFDWDYSKSKCFFSTTSVTSASNGVSHFTYSSSVGCSWQIKNDTNTLGGIQQTATSLDACKASCAATTTSSCLYGFDWDVANSKCFFSTNSDLKSAPGVNHYTCLNATTTVPTTPGLNISTISNCTWTQNSNSNTAGGIKNSANDVESCKYNCVTMQTNKCQFGLDFDTAAADGSKCFFSTTSTVNIGVAAGVNHYNC</sequence>
<dbReference type="EMBL" id="AMQM01007347">
    <property type="status" value="NOT_ANNOTATED_CDS"/>
    <property type="molecule type" value="Genomic_DNA"/>
</dbReference>
<dbReference type="Proteomes" id="UP000015101">
    <property type="component" value="Unassembled WGS sequence"/>
</dbReference>
<dbReference type="KEGG" id="hro:HELRODRAFT_194007"/>
<proteinExistence type="predicted"/>
<dbReference type="EnsemblMetazoa" id="HelroT194007">
    <property type="protein sequence ID" value="HelroP194007"/>
    <property type="gene ID" value="HelroG194007"/>
</dbReference>
<organism evidence="2 3">
    <name type="scientific">Helobdella robusta</name>
    <name type="common">Californian leech</name>
    <dbReference type="NCBI Taxonomy" id="6412"/>
    <lineage>
        <taxon>Eukaryota</taxon>
        <taxon>Metazoa</taxon>
        <taxon>Spiralia</taxon>
        <taxon>Lophotrochozoa</taxon>
        <taxon>Annelida</taxon>
        <taxon>Clitellata</taxon>
        <taxon>Hirudinea</taxon>
        <taxon>Rhynchobdellida</taxon>
        <taxon>Glossiphoniidae</taxon>
        <taxon>Helobdella</taxon>
    </lineage>
</organism>
<reference evidence="3" key="1">
    <citation type="submission" date="2012-12" db="EMBL/GenBank/DDBJ databases">
        <authorList>
            <person name="Hellsten U."/>
            <person name="Grimwood J."/>
            <person name="Chapman J.A."/>
            <person name="Shapiro H."/>
            <person name="Aerts A."/>
            <person name="Otillar R.P."/>
            <person name="Terry A.Y."/>
            <person name="Boore J.L."/>
            <person name="Simakov O."/>
            <person name="Marletaz F."/>
            <person name="Cho S.-J."/>
            <person name="Edsinger-Gonzales E."/>
            <person name="Havlak P."/>
            <person name="Kuo D.-H."/>
            <person name="Larsson T."/>
            <person name="Lv J."/>
            <person name="Arendt D."/>
            <person name="Savage R."/>
            <person name="Osoegawa K."/>
            <person name="de Jong P."/>
            <person name="Lindberg D.R."/>
            <person name="Seaver E.C."/>
            <person name="Weisblat D.A."/>
            <person name="Putnam N.H."/>
            <person name="Grigoriev I.V."/>
            <person name="Rokhsar D.S."/>
        </authorList>
    </citation>
    <scope>NUCLEOTIDE SEQUENCE</scope>
</reference>
<evidence type="ECO:0000313" key="2">
    <source>
        <dbReference type="EnsemblMetazoa" id="HelroP194007"/>
    </source>
</evidence>
<gene>
    <name evidence="2" type="primary">20212849</name>
    <name evidence="1" type="ORF">HELRODRAFT_194007</name>
</gene>